<keyword evidence="3 7" id="KW-0238">DNA-binding</keyword>
<keyword evidence="2" id="KW-0805">Transcription regulation</keyword>
<dbReference type="RefSeq" id="WP_160877391.1">
    <property type="nucleotide sequence ID" value="NZ_WUEK01000005.1"/>
</dbReference>
<dbReference type="Gene3D" id="3.40.190.290">
    <property type="match status" value="1"/>
</dbReference>
<comment type="caution">
    <text evidence="7">The sequence shown here is derived from an EMBL/GenBank/DDBJ whole genome shotgun (WGS) entry which is preliminary data.</text>
</comment>
<accession>A0A6L7F032</accession>
<organism evidence="7 8">
    <name type="scientific">Nocardioides flavescens</name>
    <dbReference type="NCBI Taxonomy" id="2691959"/>
    <lineage>
        <taxon>Bacteria</taxon>
        <taxon>Bacillati</taxon>
        <taxon>Actinomycetota</taxon>
        <taxon>Actinomycetes</taxon>
        <taxon>Propionibacteriales</taxon>
        <taxon>Nocardioidaceae</taxon>
        <taxon>Nocardioides</taxon>
    </lineage>
</organism>
<evidence type="ECO:0000313" key="7">
    <source>
        <dbReference type="EMBL" id="MXG89671.1"/>
    </source>
</evidence>
<name>A0A6L7F032_9ACTN</name>
<evidence type="ECO:0000256" key="3">
    <source>
        <dbReference type="ARBA" id="ARBA00023125"/>
    </source>
</evidence>
<dbReference type="SUPFAM" id="SSF53850">
    <property type="entry name" value="Periplasmic binding protein-like II"/>
    <property type="match status" value="1"/>
</dbReference>
<dbReference type="InterPro" id="IPR017685">
    <property type="entry name" value="ArgP"/>
</dbReference>
<dbReference type="InterPro" id="IPR050176">
    <property type="entry name" value="LTTR"/>
</dbReference>
<keyword evidence="5" id="KW-0804">Transcription</keyword>
<sequence length="297" mass="32430">MPLNAAAVETLVAIVDHGTFEAAARALHLTPSAVSQRVRALEREVGRVVVRRGTPCEPTDAGAALVRWGRQVRLLEAEARASIGEETGPVVLDVAVNADSLATWFRDVLREVGRRGDLAVRLVVEDQAHSADLLRGGDTLAAVTSDPHPVQGCRSEPLGTLRYRPAATPDLAERHRRGRGTDWQRMPVVVFNAKDDLQHGFLRERGVTEPDVVHVVPTSADFHEAVRCGLGWGMLPTPQLDPDLEEGLLRTLAGRAHHDVALHWQRWRIESASLATLSDLVRAAAGEHLRPAAMIQR</sequence>
<dbReference type="NCBIfam" id="NF002964">
    <property type="entry name" value="PRK03635.1"/>
    <property type="match status" value="1"/>
</dbReference>
<dbReference type="EMBL" id="WUEK01000005">
    <property type="protein sequence ID" value="MXG89671.1"/>
    <property type="molecule type" value="Genomic_DNA"/>
</dbReference>
<dbReference type="NCBIfam" id="TIGR03298">
    <property type="entry name" value="argP"/>
    <property type="match status" value="1"/>
</dbReference>
<dbReference type="InterPro" id="IPR000847">
    <property type="entry name" value="LysR_HTH_N"/>
</dbReference>
<dbReference type="PANTHER" id="PTHR30579">
    <property type="entry name" value="TRANSCRIPTIONAL REGULATOR"/>
    <property type="match status" value="1"/>
</dbReference>
<evidence type="ECO:0000256" key="4">
    <source>
        <dbReference type="ARBA" id="ARBA00023159"/>
    </source>
</evidence>
<dbReference type="Pfam" id="PF03466">
    <property type="entry name" value="LysR_substrate"/>
    <property type="match status" value="1"/>
</dbReference>
<dbReference type="InterPro" id="IPR036388">
    <property type="entry name" value="WH-like_DNA-bd_sf"/>
</dbReference>
<dbReference type="Gene3D" id="1.10.10.10">
    <property type="entry name" value="Winged helix-like DNA-binding domain superfamily/Winged helix DNA-binding domain"/>
    <property type="match status" value="1"/>
</dbReference>
<reference evidence="7 8" key="1">
    <citation type="submission" date="2019-12" db="EMBL/GenBank/DDBJ databases">
        <authorList>
            <person name="Kun Z."/>
        </authorList>
    </citation>
    <scope>NUCLEOTIDE SEQUENCE [LARGE SCALE GENOMIC DNA]</scope>
    <source>
        <strain evidence="7 8">YIM 123512</strain>
    </source>
</reference>
<keyword evidence="4" id="KW-0010">Activator</keyword>
<keyword evidence="8" id="KW-1185">Reference proteome</keyword>
<comment type="similarity">
    <text evidence="1">Belongs to the LysR transcriptional regulatory family.</text>
</comment>
<evidence type="ECO:0000313" key="8">
    <source>
        <dbReference type="Proteomes" id="UP000473325"/>
    </source>
</evidence>
<dbReference type="PANTHER" id="PTHR30579:SF2">
    <property type="entry name" value="HTH-TYPE TRANSCRIPTIONAL REGULATOR ARGP"/>
    <property type="match status" value="1"/>
</dbReference>
<feature type="domain" description="HTH lysR-type" evidence="6">
    <location>
        <begin position="1"/>
        <end position="59"/>
    </location>
</feature>
<dbReference type="SUPFAM" id="SSF46785">
    <property type="entry name" value="Winged helix' DNA-binding domain"/>
    <property type="match status" value="1"/>
</dbReference>
<dbReference type="Pfam" id="PF00126">
    <property type="entry name" value="HTH_1"/>
    <property type="match status" value="1"/>
</dbReference>
<evidence type="ECO:0000256" key="2">
    <source>
        <dbReference type="ARBA" id="ARBA00023015"/>
    </source>
</evidence>
<protein>
    <submittedName>
        <fullName evidence="7">ArgP/LysG family DNA-binding transcriptional regulator</fullName>
    </submittedName>
</protein>
<evidence type="ECO:0000259" key="6">
    <source>
        <dbReference type="PROSITE" id="PS50931"/>
    </source>
</evidence>
<dbReference type="Proteomes" id="UP000473325">
    <property type="component" value="Unassembled WGS sequence"/>
</dbReference>
<dbReference type="InterPro" id="IPR036390">
    <property type="entry name" value="WH_DNA-bd_sf"/>
</dbReference>
<gene>
    <name evidence="7" type="ORF">GRQ65_08920</name>
</gene>
<proteinExistence type="inferred from homology"/>
<dbReference type="GO" id="GO:0003700">
    <property type="term" value="F:DNA-binding transcription factor activity"/>
    <property type="evidence" value="ECO:0007669"/>
    <property type="project" value="InterPro"/>
</dbReference>
<evidence type="ECO:0000256" key="1">
    <source>
        <dbReference type="ARBA" id="ARBA00009437"/>
    </source>
</evidence>
<dbReference type="PROSITE" id="PS50931">
    <property type="entry name" value="HTH_LYSR"/>
    <property type="match status" value="1"/>
</dbReference>
<dbReference type="AlphaFoldDB" id="A0A6L7F032"/>
<evidence type="ECO:0000256" key="5">
    <source>
        <dbReference type="ARBA" id="ARBA00023163"/>
    </source>
</evidence>
<dbReference type="InterPro" id="IPR005119">
    <property type="entry name" value="LysR_subst-bd"/>
</dbReference>
<dbReference type="GO" id="GO:0003677">
    <property type="term" value="F:DNA binding"/>
    <property type="evidence" value="ECO:0007669"/>
    <property type="project" value="UniProtKB-KW"/>
</dbReference>